<comment type="caution">
    <text evidence="7">The sequence shown here is derived from an EMBL/GenBank/DDBJ whole genome shotgun (WGS) entry which is preliminary data.</text>
</comment>
<dbReference type="InterPro" id="IPR044820">
    <property type="entry name" value="AGD14-like"/>
</dbReference>
<sequence length="667" mass="73448">MSSKKEEERNEKVIRGLMKLPPNRRCINCNSLGPQYVCPNFWTFVCTTCSGIHREFTHRVKSVSMAKFTSQEVEALQRGGNQRARELFLKDWDLQRQRLPDSSKVDKIREFIKNVYVNKKYAGESTSDKPPRDMQGLRNLEDDSRRASSYHSYSQSPPYEYQYEDRKYGKQGGIGVLSRKPGSDRGYYDGKISSFPYSPGRLAEQMYEDRFANEGSGSRASDYSASSAGDPFRSNTQSPNFQERISSPPIHPVRDIFIEGARRQSPSYPDANTKRNVDGITRGQRTSSLGSLGSFDSNSMSLKSVNSGSLFDAVSEISLGSFDSNSMSLKSVNSGSLFDAVSEPEQLLGTRLTGMPHVSANPVGPLDPSMLPFAQSSRTSSAPSIFETPMNSAAPSIDLFKQTGPSGSPTIDFFGVTTHQHLSATPVEQKPLGVSFPENEGWATFDLPHHATSVPETKSIPHISNFNVVSSLNTSMQWPPARSISNGPVSSVDNQWHGNLHGVQAFTAPISTEQQWDAFGDSRENVPQASLQNLPLQSEPQVLQHNLPSTADQHLESKVSEEGIPSRDTDWKSTNPFDLRYDSNLEPSKMLFDMSSLQAALPDPQLPPTFTDGLSLPWFLPEDPVTTFINTSTPQGGFAYMAGESQTQFSNTPSQGPIASLGGNPFS</sequence>
<feature type="compositionally biased region" description="Polar residues" evidence="5">
    <location>
        <begin position="645"/>
        <end position="657"/>
    </location>
</feature>
<dbReference type="InterPro" id="IPR037278">
    <property type="entry name" value="ARFGAP/RecO"/>
</dbReference>
<feature type="compositionally biased region" description="Polar residues" evidence="5">
    <location>
        <begin position="233"/>
        <end position="245"/>
    </location>
</feature>
<evidence type="ECO:0000256" key="1">
    <source>
        <dbReference type="ARBA" id="ARBA00022723"/>
    </source>
</evidence>
<dbReference type="GO" id="GO:0008270">
    <property type="term" value="F:zinc ion binding"/>
    <property type="evidence" value="ECO:0007669"/>
    <property type="project" value="UniProtKB-KW"/>
</dbReference>
<dbReference type="FunFam" id="1.10.220.150:FF:000005">
    <property type="entry name" value="Arf-GAP domain and FG repeat-containing protein 1"/>
    <property type="match status" value="1"/>
</dbReference>
<name>A0A7J7MAP6_9MAGN</name>
<evidence type="ECO:0000256" key="3">
    <source>
        <dbReference type="ARBA" id="ARBA00022833"/>
    </source>
</evidence>
<feature type="region of interest" description="Disordered" evidence="5">
    <location>
        <begin position="645"/>
        <end position="667"/>
    </location>
</feature>
<protein>
    <recommendedName>
        <fullName evidence="6">Arf-GAP domain-containing protein</fullName>
    </recommendedName>
</protein>
<dbReference type="PANTHER" id="PTHR46085:SF4">
    <property type="entry name" value="ADP-RIBOSYLATION FACTOR GTPASE-ACTIVATING PROTEIN AGD14-RELATED"/>
    <property type="match status" value="1"/>
</dbReference>
<evidence type="ECO:0000259" key="6">
    <source>
        <dbReference type="PROSITE" id="PS50115"/>
    </source>
</evidence>
<dbReference type="OrthoDB" id="6036at2759"/>
<dbReference type="InterPro" id="IPR038508">
    <property type="entry name" value="ArfGAP_dom_sf"/>
</dbReference>
<dbReference type="Proteomes" id="UP000541444">
    <property type="component" value="Unassembled WGS sequence"/>
</dbReference>
<proteinExistence type="predicted"/>
<dbReference type="EMBL" id="JACGCM010001659">
    <property type="protein sequence ID" value="KAF6151965.1"/>
    <property type="molecule type" value="Genomic_DNA"/>
</dbReference>
<dbReference type="CDD" id="cd08838">
    <property type="entry name" value="ArfGap_AGFG"/>
    <property type="match status" value="1"/>
</dbReference>
<dbReference type="PROSITE" id="PS50115">
    <property type="entry name" value="ARFGAP"/>
    <property type="match status" value="1"/>
</dbReference>
<feature type="region of interest" description="Disordered" evidence="5">
    <location>
        <begin position="122"/>
        <end position="161"/>
    </location>
</feature>
<dbReference type="PANTHER" id="PTHR46085">
    <property type="entry name" value="ARFGAP/RECO-RELATED"/>
    <property type="match status" value="1"/>
</dbReference>
<feature type="region of interest" description="Disordered" evidence="5">
    <location>
        <begin position="213"/>
        <end position="248"/>
    </location>
</feature>
<dbReference type="AlphaFoldDB" id="A0A7J7MAP6"/>
<feature type="compositionally biased region" description="Basic and acidic residues" evidence="5">
    <location>
        <begin position="553"/>
        <end position="571"/>
    </location>
</feature>
<feature type="domain" description="Arf-GAP" evidence="6">
    <location>
        <begin position="11"/>
        <end position="129"/>
    </location>
</feature>
<dbReference type="GO" id="GO:0005096">
    <property type="term" value="F:GTPase activator activity"/>
    <property type="evidence" value="ECO:0007669"/>
    <property type="project" value="InterPro"/>
</dbReference>
<accession>A0A7J7MAP6</accession>
<dbReference type="PRINTS" id="PR00405">
    <property type="entry name" value="REVINTRACTNG"/>
</dbReference>
<keyword evidence="1" id="KW-0479">Metal-binding</keyword>
<feature type="compositionally biased region" description="Low complexity" evidence="5">
    <location>
        <begin position="215"/>
        <end position="229"/>
    </location>
</feature>
<evidence type="ECO:0000256" key="2">
    <source>
        <dbReference type="ARBA" id="ARBA00022771"/>
    </source>
</evidence>
<reference evidence="7 8" key="1">
    <citation type="journal article" date="2020" name="IScience">
        <title>Genome Sequencing of the Endangered Kingdonia uniflora (Circaeasteraceae, Ranunculales) Reveals Potential Mechanisms of Evolutionary Specialization.</title>
        <authorList>
            <person name="Sun Y."/>
            <person name="Deng T."/>
            <person name="Zhang A."/>
            <person name="Moore M.J."/>
            <person name="Landis J.B."/>
            <person name="Lin N."/>
            <person name="Zhang H."/>
            <person name="Zhang X."/>
            <person name="Huang J."/>
            <person name="Zhang X."/>
            <person name="Sun H."/>
            <person name="Wang H."/>
        </authorList>
    </citation>
    <scope>NUCLEOTIDE SEQUENCE [LARGE SCALE GENOMIC DNA]</scope>
    <source>
        <strain evidence="7">TB1705</strain>
        <tissue evidence="7">Leaf</tissue>
    </source>
</reference>
<keyword evidence="2 4" id="KW-0863">Zinc-finger</keyword>
<organism evidence="7 8">
    <name type="scientific">Kingdonia uniflora</name>
    <dbReference type="NCBI Taxonomy" id="39325"/>
    <lineage>
        <taxon>Eukaryota</taxon>
        <taxon>Viridiplantae</taxon>
        <taxon>Streptophyta</taxon>
        <taxon>Embryophyta</taxon>
        <taxon>Tracheophyta</taxon>
        <taxon>Spermatophyta</taxon>
        <taxon>Magnoliopsida</taxon>
        <taxon>Ranunculales</taxon>
        <taxon>Circaeasteraceae</taxon>
        <taxon>Kingdonia</taxon>
    </lineage>
</organism>
<dbReference type="Pfam" id="PF01412">
    <property type="entry name" value="ArfGap"/>
    <property type="match status" value="1"/>
</dbReference>
<keyword evidence="3" id="KW-0862">Zinc</keyword>
<feature type="compositionally biased region" description="Low complexity" evidence="5">
    <location>
        <begin position="149"/>
        <end position="161"/>
    </location>
</feature>
<evidence type="ECO:0000313" key="7">
    <source>
        <dbReference type="EMBL" id="KAF6151965.1"/>
    </source>
</evidence>
<dbReference type="SMART" id="SM00105">
    <property type="entry name" value="ArfGap"/>
    <property type="match status" value="1"/>
</dbReference>
<dbReference type="Gene3D" id="1.10.220.150">
    <property type="entry name" value="Arf GTPase activating protein"/>
    <property type="match status" value="1"/>
</dbReference>
<evidence type="ECO:0000256" key="4">
    <source>
        <dbReference type="PROSITE-ProRule" id="PRU00288"/>
    </source>
</evidence>
<evidence type="ECO:0000256" key="5">
    <source>
        <dbReference type="SAM" id="MobiDB-lite"/>
    </source>
</evidence>
<feature type="region of interest" description="Disordered" evidence="5">
    <location>
        <begin position="264"/>
        <end position="285"/>
    </location>
</feature>
<keyword evidence="8" id="KW-1185">Reference proteome</keyword>
<dbReference type="InterPro" id="IPR001164">
    <property type="entry name" value="ArfGAP_dom"/>
</dbReference>
<dbReference type="SUPFAM" id="SSF57863">
    <property type="entry name" value="ArfGap/RecO-like zinc finger"/>
    <property type="match status" value="1"/>
</dbReference>
<evidence type="ECO:0000313" key="8">
    <source>
        <dbReference type="Proteomes" id="UP000541444"/>
    </source>
</evidence>
<feature type="region of interest" description="Disordered" evidence="5">
    <location>
        <begin position="552"/>
        <end position="571"/>
    </location>
</feature>
<gene>
    <name evidence="7" type="ORF">GIB67_010539</name>
</gene>